<feature type="compositionally biased region" description="Polar residues" evidence="1">
    <location>
        <begin position="1"/>
        <end position="17"/>
    </location>
</feature>
<comment type="caution">
    <text evidence="2">The sequence shown here is derived from an EMBL/GenBank/DDBJ whole genome shotgun (WGS) entry which is preliminary data.</text>
</comment>
<gene>
    <name evidence="2" type="ORF">FSPOR_2790</name>
</gene>
<evidence type="ECO:0000313" key="3">
    <source>
        <dbReference type="Proteomes" id="UP000266152"/>
    </source>
</evidence>
<feature type="region of interest" description="Disordered" evidence="1">
    <location>
        <begin position="1"/>
        <end position="34"/>
    </location>
</feature>
<feature type="compositionally biased region" description="Polar residues" evidence="1">
    <location>
        <begin position="893"/>
        <end position="907"/>
    </location>
</feature>
<feature type="compositionally biased region" description="Low complexity" evidence="1">
    <location>
        <begin position="689"/>
        <end position="702"/>
    </location>
</feature>
<keyword evidence="3" id="KW-1185">Reference proteome</keyword>
<feature type="region of interest" description="Disordered" evidence="1">
    <location>
        <begin position="303"/>
        <end position="585"/>
    </location>
</feature>
<dbReference type="EMBL" id="PXOF01000035">
    <property type="protein sequence ID" value="RGP72283.1"/>
    <property type="molecule type" value="Genomic_DNA"/>
</dbReference>
<evidence type="ECO:0008006" key="4">
    <source>
        <dbReference type="Google" id="ProtNLM"/>
    </source>
</evidence>
<feature type="compositionally biased region" description="Basic and acidic residues" evidence="1">
    <location>
        <begin position="648"/>
        <end position="657"/>
    </location>
</feature>
<dbReference type="Proteomes" id="UP000266152">
    <property type="component" value="Unassembled WGS sequence"/>
</dbReference>
<sequence>MATSNGDPNVSRPTSGIISPRDVRSRTQSFSSDRPSTIAHSLMLSPLSVSPTAAFIAASAASQIITNDHDSHADTWYDQHGIEPASEPALVTIEALQLVNNFLDQLLFNFLLKSHATTLANLRPAVSEVLKPKLAKDAVNNADEELREYLGEGDEEDYVTPQGDKARDWDLELVWKRTRLRCMVYSSLGDMEEEDEDLYMEQENLELGANEQASEVISPAVAIFLTSVLEYMGELTLTVAGQAAYHRLRTKCQKEISEGTRNPSDVADRIVVEEQDMERVALDRTLGRLWRGWKKRIRSPVIDPNGRPFSRASDGHPRQDSVISDSPALSGAATRDVEEEPKAEVEPSQIALPMGDKDVDEIEVPGLTYYSDEDDEEEEEDAAEEANGGRPKSLFIMPLGIFQGLPTPTLSQPNTPDFTGRKRSNSLPTPGASPYRAAVTRPKEGIPTLKSTDEDTKNLSENDKAEQGSTDLAKETEEDKSKNELVPEPAVKKNQRLSKIITSRIQSRQETAEEDPTYEKAEILTSARVSVAGSSSPALSDTGGPFPLKRSSSVHSARLIDVAGPKSPSGSRSPSADAADRIRRASLTIPSSGSLTNVASAADAQAQNTLTAIPRPVVTVPKSRSPVDAMRGSVPSAATISESDEEGDRNRIREQRPHKYLAYQPSTPTVPEAASPTESKRPQGIVGAPQSPVLPQSSSSQSNRQAPRNEKVPTSPTHSIGMVSVERSKTRDSDEEGGSAQTPRPTHTSGSSASSAISRLKAVRTSEDNGSRSNVARNFEELIQSNQTITYTLTPENMRNMDNQPLDTSTFKGSRKGEDSLSHHRSKSSSATNDIKRSSPHTRLAEDRPKPFPAPNTGRPRMSAAPRDARVPSESTADFADFIKSTGPAGDSRPTQRNVSNPNTLGKSSLDSRRVSSASNRNRYTPREAVTQSRSGSSDLIDFIRQGPPGANSNRIPQNIAPWDTTGAAEPSGGKAVDASIPDIRYSQASTHGTESSMPSIHSSINSNTALLKNKGQPAPTNKMFDDDDMMPKRKTRRVKDPYAIDFSDEDEEDDEVLLATPKPPVKKEESLAEFLMNCEPPPEPVSVPISEKMPKKKASAPSLMGRFTRKESSHSNTAPAPPKANDTRSLSSRAGLRNYIPIQVNVPSGYDKYGMPIGENQSRPPPVSSAPSGRRVPMKKFEPRDATSNVSRTSDLAAFLRTSEPPPEPIAAPSPPVKEESGSSLSKMFGRRRK</sequence>
<accession>A0A395SIL7</accession>
<evidence type="ECO:0000256" key="1">
    <source>
        <dbReference type="SAM" id="MobiDB-lite"/>
    </source>
</evidence>
<dbReference type="STRING" id="5514.A0A395SIL7"/>
<feature type="region of interest" description="Disordered" evidence="1">
    <location>
        <begin position="621"/>
        <end position="1065"/>
    </location>
</feature>
<name>A0A395SIL7_FUSSP</name>
<feature type="compositionally biased region" description="Polar residues" evidence="1">
    <location>
        <begin position="739"/>
        <end position="748"/>
    </location>
</feature>
<dbReference type="AlphaFoldDB" id="A0A395SIL7"/>
<feature type="compositionally biased region" description="Polar residues" evidence="1">
    <location>
        <begin position="500"/>
        <end position="509"/>
    </location>
</feature>
<feature type="compositionally biased region" description="Acidic residues" evidence="1">
    <location>
        <begin position="371"/>
        <end position="384"/>
    </location>
</feature>
<feature type="compositionally biased region" description="Polar residues" evidence="1">
    <location>
        <begin position="783"/>
        <end position="812"/>
    </location>
</feature>
<feature type="compositionally biased region" description="Pro residues" evidence="1">
    <location>
        <begin position="1205"/>
        <end position="1217"/>
    </location>
</feature>
<feature type="compositionally biased region" description="Low complexity" evidence="1">
    <location>
        <begin position="996"/>
        <end position="1008"/>
    </location>
</feature>
<dbReference type="Gene3D" id="1.10.20.10">
    <property type="entry name" value="Histone, subunit A"/>
    <property type="match status" value="1"/>
</dbReference>
<feature type="compositionally biased region" description="Low complexity" evidence="1">
    <location>
        <begin position="749"/>
        <end position="758"/>
    </location>
</feature>
<dbReference type="GO" id="GO:0046982">
    <property type="term" value="F:protein heterodimerization activity"/>
    <property type="evidence" value="ECO:0007669"/>
    <property type="project" value="InterPro"/>
</dbReference>
<organism evidence="2 3">
    <name type="scientific">Fusarium sporotrichioides</name>
    <dbReference type="NCBI Taxonomy" id="5514"/>
    <lineage>
        <taxon>Eukaryota</taxon>
        <taxon>Fungi</taxon>
        <taxon>Dikarya</taxon>
        <taxon>Ascomycota</taxon>
        <taxon>Pezizomycotina</taxon>
        <taxon>Sordariomycetes</taxon>
        <taxon>Hypocreomycetidae</taxon>
        <taxon>Hypocreales</taxon>
        <taxon>Nectriaceae</taxon>
        <taxon>Fusarium</taxon>
    </lineage>
</organism>
<feature type="region of interest" description="Disordered" evidence="1">
    <location>
        <begin position="1078"/>
        <end position="1137"/>
    </location>
</feature>
<proteinExistence type="predicted"/>
<dbReference type="InterPro" id="IPR009072">
    <property type="entry name" value="Histone-fold"/>
</dbReference>
<protein>
    <recommendedName>
        <fullName evidence="4">Flo11</fullName>
    </recommendedName>
</protein>
<feature type="compositionally biased region" description="Low complexity" evidence="1">
    <location>
        <begin position="567"/>
        <end position="577"/>
    </location>
</feature>
<feature type="region of interest" description="Disordered" evidence="1">
    <location>
        <begin position="1152"/>
        <end position="1235"/>
    </location>
</feature>
<feature type="compositionally biased region" description="Acidic residues" evidence="1">
    <location>
        <begin position="1047"/>
        <end position="1057"/>
    </location>
</feature>
<reference evidence="2 3" key="1">
    <citation type="journal article" date="2018" name="PLoS Pathog.">
        <title>Evolution of structural diversity of trichothecenes, a family of toxins produced by plant pathogenic and entomopathogenic fungi.</title>
        <authorList>
            <person name="Proctor R.H."/>
            <person name="McCormick S.P."/>
            <person name="Kim H.S."/>
            <person name="Cardoza R.E."/>
            <person name="Stanley A.M."/>
            <person name="Lindo L."/>
            <person name="Kelly A."/>
            <person name="Brown D.W."/>
            <person name="Lee T."/>
            <person name="Vaughan M.M."/>
            <person name="Alexander N.J."/>
            <person name="Busman M."/>
            <person name="Gutierrez S."/>
        </authorList>
    </citation>
    <scope>NUCLEOTIDE SEQUENCE [LARGE SCALE GENOMIC DNA]</scope>
    <source>
        <strain evidence="2 3">NRRL 3299</strain>
    </source>
</reference>
<feature type="compositionally biased region" description="Basic and acidic residues" evidence="1">
    <location>
        <begin position="451"/>
        <end position="485"/>
    </location>
</feature>
<evidence type="ECO:0000313" key="2">
    <source>
        <dbReference type="EMBL" id="RGP72283.1"/>
    </source>
</evidence>
<feature type="compositionally biased region" description="Polar residues" evidence="1">
    <location>
        <begin position="406"/>
        <end position="417"/>
    </location>
</feature>